<dbReference type="EMBL" id="BRXW01000087">
    <property type="protein sequence ID" value="GMI05471.1"/>
    <property type="molecule type" value="Genomic_DNA"/>
</dbReference>
<evidence type="ECO:0000256" key="2">
    <source>
        <dbReference type="ARBA" id="ARBA00022884"/>
    </source>
</evidence>
<feature type="domain" description="TRNA-binding" evidence="5">
    <location>
        <begin position="61"/>
        <end position="180"/>
    </location>
</feature>
<gene>
    <name evidence="6" type="ORF">TrLO_g3090</name>
</gene>
<dbReference type="Pfam" id="PF01588">
    <property type="entry name" value="tRNA_bind"/>
    <property type="match status" value="1"/>
</dbReference>
<evidence type="ECO:0000256" key="4">
    <source>
        <dbReference type="SAM" id="MobiDB-lite"/>
    </source>
</evidence>
<dbReference type="Proteomes" id="UP001165122">
    <property type="component" value="Unassembled WGS sequence"/>
</dbReference>
<dbReference type="OrthoDB" id="2154715at2759"/>
<reference evidence="7" key="1">
    <citation type="journal article" date="2023" name="Commun. Biol.">
        <title>Genome analysis of Parmales, the sister group of diatoms, reveals the evolutionary specialization of diatoms from phago-mixotrophs to photoautotrophs.</title>
        <authorList>
            <person name="Ban H."/>
            <person name="Sato S."/>
            <person name="Yoshikawa S."/>
            <person name="Yamada K."/>
            <person name="Nakamura Y."/>
            <person name="Ichinomiya M."/>
            <person name="Sato N."/>
            <person name="Blanc-Mathieu R."/>
            <person name="Endo H."/>
            <person name="Kuwata A."/>
            <person name="Ogata H."/>
        </authorList>
    </citation>
    <scope>NUCLEOTIDE SEQUENCE [LARGE SCALE GENOMIC DNA]</scope>
    <source>
        <strain evidence="7">NIES 3700</strain>
    </source>
</reference>
<dbReference type="AlphaFoldDB" id="A0A9W7F7J4"/>
<organism evidence="6 7">
    <name type="scientific">Triparma laevis f. longispina</name>
    <dbReference type="NCBI Taxonomy" id="1714387"/>
    <lineage>
        <taxon>Eukaryota</taxon>
        <taxon>Sar</taxon>
        <taxon>Stramenopiles</taxon>
        <taxon>Ochrophyta</taxon>
        <taxon>Bolidophyceae</taxon>
        <taxon>Parmales</taxon>
        <taxon>Triparmaceae</taxon>
        <taxon>Triparma</taxon>
    </lineage>
</organism>
<feature type="region of interest" description="Disordered" evidence="4">
    <location>
        <begin position="177"/>
        <end position="211"/>
    </location>
</feature>
<proteinExistence type="predicted"/>
<evidence type="ECO:0000256" key="3">
    <source>
        <dbReference type="PROSITE-ProRule" id="PRU00209"/>
    </source>
</evidence>
<keyword evidence="1 3" id="KW-0820">tRNA-binding</keyword>
<name>A0A9W7F7J4_9STRA</name>
<dbReference type="InterPro" id="IPR002547">
    <property type="entry name" value="tRNA-bd_dom"/>
</dbReference>
<dbReference type="InterPro" id="IPR012340">
    <property type="entry name" value="NA-bd_OB-fold"/>
</dbReference>
<sequence length="249" mass="26363">MTTIRDRKSRGNRQASALTAMSIVTFIGFLKSPLRLRAASQSQSQLSLSSLTPTSVPPSHSATTMSYENYKVGLITALTDLKKPLRSLTIDVGSSSPITVVTNAPNVRVSSRIVVATLGAIVPSGADPEEDGVITISRTSVGGVMSEGMVCDSKILNWVGGGEGVAVQVPDTFDLGVEPPSSKPRMDGKPADSGVEGGMEGLSVEAEPLFEKKMTKEEKKAAAKAKREGAKLRSCEERSDELGMWYLCS</sequence>
<dbReference type="SUPFAM" id="SSF50249">
    <property type="entry name" value="Nucleic acid-binding proteins"/>
    <property type="match status" value="1"/>
</dbReference>
<dbReference type="GO" id="GO:0000049">
    <property type="term" value="F:tRNA binding"/>
    <property type="evidence" value="ECO:0007669"/>
    <property type="project" value="UniProtKB-UniRule"/>
</dbReference>
<keyword evidence="7" id="KW-1185">Reference proteome</keyword>
<evidence type="ECO:0000256" key="1">
    <source>
        <dbReference type="ARBA" id="ARBA00022555"/>
    </source>
</evidence>
<evidence type="ECO:0000259" key="5">
    <source>
        <dbReference type="PROSITE" id="PS50886"/>
    </source>
</evidence>
<keyword evidence="2 3" id="KW-0694">RNA-binding</keyword>
<accession>A0A9W7F7J4</accession>
<evidence type="ECO:0000313" key="7">
    <source>
        <dbReference type="Proteomes" id="UP001165122"/>
    </source>
</evidence>
<dbReference type="Gene3D" id="2.40.50.140">
    <property type="entry name" value="Nucleic acid-binding proteins"/>
    <property type="match status" value="1"/>
</dbReference>
<protein>
    <recommendedName>
        <fullName evidence="5">tRNA-binding domain-containing protein</fullName>
    </recommendedName>
</protein>
<comment type="caution">
    <text evidence="6">The sequence shown here is derived from an EMBL/GenBank/DDBJ whole genome shotgun (WGS) entry which is preliminary data.</text>
</comment>
<evidence type="ECO:0000313" key="6">
    <source>
        <dbReference type="EMBL" id="GMI05471.1"/>
    </source>
</evidence>
<dbReference type="PROSITE" id="PS50886">
    <property type="entry name" value="TRBD"/>
    <property type="match status" value="1"/>
</dbReference>